<comment type="pathway">
    <text evidence="1">Cell wall biogenesis; cell wall polysaccharide biosynthesis.</text>
</comment>
<dbReference type="eggNOG" id="COG1216">
    <property type="taxonomic scope" value="Bacteria"/>
</dbReference>
<evidence type="ECO:0000256" key="1">
    <source>
        <dbReference type="ARBA" id="ARBA00004776"/>
    </source>
</evidence>
<evidence type="ECO:0000259" key="5">
    <source>
        <dbReference type="Pfam" id="PF00535"/>
    </source>
</evidence>
<evidence type="ECO:0000256" key="3">
    <source>
        <dbReference type="ARBA" id="ARBA00022676"/>
    </source>
</evidence>
<dbReference type="Gene3D" id="3.90.550.10">
    <property type="entry name" value="Spore Coat Polysaccharide Biosynthesis Protein SpsA, Chain A"/>
    <property type="match status" value="1"/>
</dbReference>
<dbReference type="SUPFAM" id="SSF53448">
    <property type="entry name" value="Nucleotide-diphospho-sugar transferases"/>
    <property type="match status" value="1"/>
</dbReference>
<dbReference type="RefSeq" id="WP_033521447.1">
    <property type="nucleotide sequence ID" value="NZ_JDUS01000007.1"/>
</dbReference>
<organism evidence="6 7">
    <name type="scientific">Bifidobacterium bohemicum DSM 22767</name>
    <dbReference type="NCBI Taxonomy" id="1437606"/>
    <lineage>
        <taxon>Bacteria</taxon>
        <taxon>Bacillati</taxon>
        <taxon>Actinomycetota</taxon>
        <taxon>Actinomycetes</taxon>
        <taxon>Bifidobacteriales</taxon>
        <taxon>Bifidobacteriaceae</taxon>
        <taxon>Bifidobacterium</taxon>
    </lineage>
</organism>
<dbReference type="EMBL" id="JGYP01000002">
    <property type="protein sequence ID" value="KFI46038.1"/>
    <property type="molecule type" value="Genomic_DNA"/>
</dbReference>
<proteinExistence type="inferred from homology"/>
<dbReference type="InterPro" id="IPR001173">
    <property type="entry name" value="Glyco_trans_2-like"/>
</dbReference>
<evidence type="ECO:0000256" key="4">
    <source>
        <dbReference type="ARBA" id="ARBA00022679"/>
    </source>
</evidence>
<keyword evidence="3" id="KW-0328">Glycosyltransferase</keyword>
<keyword evidence="7" id="KW-1185">Reference proteome</keyword>
<feature type="domain" description="Glycosyltransferase 2-like" evidence="5">
    <location>
        <begin position="7"/>
        <end position="184"/>
    </location>
</feature>
<dbReference type="AlphaFoldDB" id="A0A086ZHN8"/>
<dbReference type="Pfam" id="PF00535">
    <property type="entry name" value="Glycos_transf_2"/>
    <property type="match status" value="1"/>
</dbReference>
<dbReference type="PANTHER" id="PTHR43179">
    <property type="entry name" value="RHAMNOSYLTRANSFERASE WBBL"/>
    <property type="match status" value="1"/>
</dbReference>
<protein>
    <submittedName>
        <fullName evidence="6">dTDP-rhamnosyl transferase RfbF</fullName>
    </submittedName>
</protein>
<sequence>MSFYVTAVVVSYNRAKLLNECLDAISRQTRPADRVIIIDNASTDGAYDVARNHSVGAEVVRLDHNVGGAGGFCAGIALAVAAADSGHADGHEAQSGDAQDTRHYIWLMDDDTMPTPTALEELLKATGQAAKANGAWPTVLGSQARWIDGRIHTMNRPRERSKLEGLRANTARHLHGSTNAYQVRSLSFVSCLVNATAIQHRKALPVSAYFLWNDDFEYTSRLLRDGIGYYVPQSEVVHKTRTFGSSDADPGARFRFEVRNKIWMLRFARRDFKPLEYIELVLKTIRRFTLTVIRAKDHTLICHYFNQGWHEGWRTEPASNTTVLAGNLQVIDAINDIMH</sequence>
<dbReference type="Proteomes" id="UP000029096">
    <property type="component" value="Unassembled WGS sequence"/>
</dbReference>
<name>A0A086ZHN8_9BIFI</name>
<comment type="similarity">
    <text evidence="2">Belongs to the glycosyltransferase 2 family.</text>
</comment>
<evidence type="ECO:0000313" key="7">
    <source>
        <dbReference type="Proteomes" id="UP000029096"/>
    </source>
</evidence>
<evidence type="ECO:0000313" key="6">
    <source>
        <dbReference type="EMBL" id="KFI46038.1"/>
    </source>
</evidence>
<keyword evidence="4 6" id="KW-0808">Transferase</keyword>
<dbReference type="GO" id="GO:0016757">
    <property type="term" value="F:glycosyltransferase activity"/>
    <property type="evidence" value="ECO:0007669"/>
    <property type="project" value="UniProtKB-KW"/>
</dbReference>
<dbReference type="STRING" id="1437606.BBOH_0845"/>
<evidence type="ECO:0000256" key="2">
    <source>
        <dbReference type="ARBA" id="ARBA00006739"/>
    </source>
</evidence>
<dbReference type="InterPro" id="IPR029044">
    <property type="entry name" value="Nucleotide-diphossugar_trans"/>
</dbReference>
<accession>A0A086ZHN8</accession>
<dbReference type="OrthoDB" id="7665907at2"/>
<dbReference type="PANTHER" id="PTHR43179:SF12">
    <property type="entry name" value="GALACTOFURANOSYLTRANSFERASE GLFT2"/>
    <property type="match status" value="1"/>
</dbReference>
<gene>
    <name evidence="6" type="ORF">BBOH_0845</name>
</gene>
<reference evidence="6 7" key="1">
    <citation type="submission" date="2014-03" db="EMBL/GenBank/DDBJ databases">
        <title>Genomics of Bifidobacteria.</title>
        <authorList>
            <person name="Ventura M."/>
            <person name="Milani C."/>
            <person name="Lugli G.A."/>
        </authorList>
    </citation>
    <scope>NUCLEOTIDE SEQUENCE [LARGE SCALE GENOMIC DNA]</scope>
    <source>
        <strain evidence="6 7">DSM 22767</strain>
    </source>
</reference>
<comment type="caution">
    <text evidence="6">The sequence shown here is derived from an EMBL/GenBank/DDBJ whole genome shotgun (WGS) entry which is preliminary data.</text>
</comment>